<keyword evidence="3 5" id="KW-1133">Transmembrane helix</keyword>
<dbReference type="EMBL" id="CAXAMN010010890">
    <property type="protein sequence ID" value="CAK9033043.1"/>
    <property type="molecule type" value="Genomic_DNA"/>
</dbReference>
<keyword evidence="2 5" id="KW-0812">Transmembrane</keyword>
<dbReference type="InterPro" id="IPR001902">
    <property type="entry name" value="SLC26A/SulP_fam"/>
</dbReference>
<sequence>MMLVDYSKDAKGEPAADTNDGVMYVITEVAQYSLKDLIVVAPAMRWQVAGRAEPAHRGGPIGFLTTVDARRGPGSQDRADGRQIYVKRLVQQLLDSGAFSVISLNSGVSGCGWRALAWQMALELLKRHAGRGAEGLPSWNAAASGLVGGRTWRLAQGLLGEMMGDSIQKVPQDFVRSSAVPSPKAWHPMPSHFAAPDGPQPDLISFGSVMRGPLSAWPEASALLDEASIGDDADITSKRLEGMNDASKCRGSRFFGANFGRGGGFPQLRSGVADIWKTKTTSRLHSFGSKRESRERQDGASFNQVLHLFTGLDAPDAATRHAAISAAANSAATRAAVALVAPAVDVVGVTAALGDLGALDGQWLLAFELLLELRAAQGRLDSQCCGSAVGAVGRWEMALQLLTLGRSWEIPPDLISCNRVLSVLEQQDRAAGATTAMPRGCLDETDLVSLNELLRAFEKARQWQKAFEQMCSMRVRRNDIDDISCVALLGACEKVALWRHALQVLPPGANIAQLNTAFASCEKGRRWEEALGLLRSMRRPNPKRCHATAGDSEKMGELPYSIKGDFIAGLTVGLMLVPQCLAFALLAGLPIRAGLYSSFAPLVIYALLGTLRQLQVGPTALISLLTGQALDAVNLLGDDERLSGASTLALLVGLVSLLLGILRFGFVVDFMSHSVMSSFCTASDCNRLSRALGPPTRRDHRYIPTEACPWHQYQATQVLVGDCI</sequence>
<feature type="transmembrane region" description="Helical" evidence="5">
    <location>
        <begin position="566"/>
        <end position="586"/>
    </location>
</feature>
<evidence type="ECO:0000313" key="7">
    <source>
        <dbReference type="EMBL" id="CAK9033043.1"/>
    </source>
</evidence>
<feature type="transmembrane region" description="Helical" evidence="5">
    <location>
        <begin position="648"/>
        <end position="668"/>
    </location>
</feature>
<feature type="transmembrane region" description="Helical" evidence="5">
    <location>
        <begin position="593"/>
        <end position="611"/>
    </location>
</feature>
<keyword evidence="8" id="KW-1185">Reference proteome</keyword>
<evidence type="ECO:0000313" key="8">
    <source>
        <dbReference type="Proteomes" id="UP001642484"/>
    </source>
</evidence>
<protein>
    <recommendedName>
        <fullName evidence="6">SLC26A/SulP transporter domain-containing protein</fullName>
    </recommendedName>
</protein>
<dbReference type="InterPro" id="IPR011547">
    <property type="entry name" value="SLC26A/SulP_dom"/>
</dbReference>
<feature type="domain" description="SLC26A/SulP transporter" evidence="6">
    <location>
        <begin position="563"/>
        <end position="683"/>
    </location>
</feature>
<dbReference type="Proteomes" id="UP001642484">
    <property type="component" value="Unassembled WGS sequence"/>
</dbReference>
<evidence type="ECO:0000256" key="4">
    <source>
        <dbReference type="ARBA" id="ARBA00023136"/>
    </source>
</evidence>
<evidence type="ECO:0000256" key="1">
    <source>
        <dbReference type="ARBA" id="ARBA00004141"/>
    </source>
</evidence>
<comment type="subcellular location">
    <subcellularLocation>
        <location evidence="1">Membrane</location>
        <topology evidence="1">Multi-pass membrane protein</topology>
    </subcellularLocation>
</comment>
<comment type="caution">
    <text evidence="7">The sequence shown here is derived from an EMBL/GenBank/DDBJ whole genome shotgun (WGS) entry which is preliminary data.</text>
</comment>
<accession>A0ABP0L1L0</accession>
<dbReference type="Pfam" id="PF00916">
    <property type="entry name" value="Sulfate_transp"/>
    <property type="match status" value="1"/>
</dbReference>
<proteinExistence type="predicted"/>
<dbReference type="Gene3D" id="1.25.40.10">
    <property type="entry name" value="Tetratricopeptide repeat domain"/>
    <property type="match status" value="1"/>
</dbReference>
<organism evidence="7 8">
    <name type="scientific">Durusdinium trenchii</name>
    <dbReference type="NCBI Taxonomy" id="1381693"/>
    <lineage>
        <taxon>Eukaryota</taxon>
        <taxon>Sar</taxon>
        <taxon>Alveolata</taxon>
        <taxon>Dinophyceae</taxon>
        <taxon>Suessiales</taxon>
        <taxon>Symbiodiniaceae</taxon>
        <taxon>Durusdinium</taxon>
    </lineage>
</organism>
<evidence type="ECO:0000259" key="6">
    <source>
        <dbReference type="Pfam" id="PF00916"/>
    </source>
</evidence>
<reference evidence="7 8" key="1">
    <citation type="submission" date="2024-02" db="EMBL/GenBank/DDBJ databases">
        <authorList>
            <person name="Chen Y."/>
            <person name="Shah S."/>
            <person name="Dougan E. K."/>
            <person name="Thang M."/>
            <person name="Chan C."/>
        </authorList>
    </citation>
    <scope>NUCLEOTIDE SEQUENCE [LARGE SCALE GENOMIC DNA]</scope>
</reference>
<name>A0ABP0L1L0_9DINO</name>
<evidence type="ECO:0000256" key="5">
    <source>
        <dbReference type="SAM" id="Phobius"/>
    </source>
</evidence>
<keyword evidence="4 5" id="KW-0472">Membrane</keyword>
<dbReference type="InterPro" id="IPR011990">
    <property type="entry name" value="TPR-like_helical_dom_sf"/>
</dbReference>
<evidence type="ECO:0000256" key="3">
    <source>
        <dbReference type="ARBA" id="ARBA00022989"/>
    </source>
</evidence>
<dbReference type="PANTHER" id="PTHR11814">
    <property type="entry name" value="SULFATE TRANSPORTER"/>
    <property type="match status" value="1"/>
</dbReference>
<gene>
    <name evidence="7" type="ORF">CCMP2556_LOCUS18910</name>
</gene>
<evidence type="ECO:0000256" key="2">
    <source>
        <dbReference type="ARBA" id="ARBA00022692"/>
    </source>
</evidence>